<dbReference type="EMBL" id="BLLF01000282">
    <property type="protein sequence ID" value="GFH10045.1"/>
    <property type="molecule type" value="Genomic_DNA"/>
</dbReference>
<dbReference type="Proteomes" id="UP000485058">
    <property type="component" value="Unassembled WGS sequence"/>
</dbReference>
<accession>A0A699YL50</accession>
<protein>
    <submittedName>
        <fullName evidence="1">Uncharacterized protein</fullName>
    </submittedName>
</protein>
<evidence type="ECO:0000313" key="1">
    <source>
        <dbReference type="EMBL" id="GFH10045.1"/>
    </source>
</evidence>
<evidence type="ECO:0000313" key="2">
    <source>
        <dbReference type="Proteomes" id="UP000485058"/>
    </source>
</evidence>
<proteinExistence type="predicted"/>
<comment type="caution">
    <text evidence="1">The sequence shown here is derived from an EMBL/GenBank/DDBJ whole genome shotgun (WGS) entry which is preliminary data.</text>
</comment>
<feature type="non-terminal residue" evidence="1">
    <location>
        <position position="1"/>
    </location>
</feature>
<organism evidence="1 2">
    <name type="scientific">Haematococcus lacustris</name>
    <name type="common">Green alga</name>
    <name type="synonym">Haematococcus pluvialis</name>
    <dbReference type="NCBI Taxonomy" id="44745"/>
    <lineage>
        <taxon>Eukaryota</taxon>
        <taxon>Viridiplantae</taxon>
        <taxon>Chlorophyta</taxon>
        <taxon>core chlorophytes</taxon>
        <taxon>Chlorophyceae</taxon>
        <taxon>CS clade</taxon>
        <taxon>Chlamydomonadales</taxon>
        <taxon>Haematococcaceae</taxon>
        <taxon>Haematococcus</taxon>
    </lineage>
</organism>
<reference evidence="1 2" key="1">
    <citation type="submission" date="2020-02" db="EMBL/GenBank/DDBJ databases">
        <title>Draft genome sequence of Haematococcus lacustris strain NIES-144.</title>
        <authorList>
            <person name="Morimoto D."/>
            <person name="Nakagawa S."/>
            <person name="Yoshida T."/>
            <person name="Sawayama S."/>
        </authorList>
    </citation>
    <scope>NUCLEOTIDE SEQUENCE [LARGE SCALE GENOMIC DNA]</scope>
    <source>
        <strain evidence="1 2">NIES-144</strain>
    </source>
</reference>
<name>A0A699YL50_HAELA</name>
<keyword evidence="2" id="KW-1185">Reference proteome</keyword>
<dbReference type="AlphaFoldDB" id="A0A699YL50"/>
<sequence length="92" mass="9917">MAQVNQSGCNLFIQKWHPQGGCQCERAVYQDAACVCFACMTKKSFGVSHNGGGDLQPSYVWPLAKIALLCMSLHPGLYDLNVVSRWAAPAAG</sequence>
<gene>
    <name evidence="1" type="ORF">HaLaN_05289</name>
</gene>